<dbReference type="STRING" id="637679.GCA_001550055_02348"/>
<evidence type="ECO:0000313" key="2">
    <source>
        <dbReference type="EMBL" id="SDE46416.1"/>
    </source>
</evidence>
<evidence type="ECO:0000259" key="1">
    <source>
        <dbReference type="Pfam" id="PF01261"/>
    </source>
</evidence>
<name>A0A1G7D640_9PROT</name>
<dbReference type="AlphaFoldDB" id="A0A1G7D640"/>
<accession>A0A1G7D640</accession>
<gene>
    <name evidence="2" type="ORF">SAMN04488071_2954</name>
</gene>
<dbReference type="InterPro" id="IPR036237">
    <property type="entry name" value="Xyl_isomerase-like_sf"/>
</dbReference>
<dbReference type="OrthoDB" id="9804047at2"/>
<dbReference type="InterPro" id="IPR030823">
    <property type="entry name" value="IolE/MocC"/>
</dbReference>
<proteinExistence type="predicted"/>
<protein>
    <submittedName>
        <fullName evidence="2">Inosose dehydratase</fullName>
    </submittedName>
</protein>
<dbReference type="InterPro" id="IPR013022">
    <property type="entry name" value="Xyl_isomerase-like_TIM-brl"/>
</dbReference>
<dbReference type="SUPFAM" id="SSF51658">
    <property type="entry name" value="Xylose isomerase-like"/>
    <property type="match status" value="1"/>
</dbReference>
<dbReference type="NCBIfam" id="TIGR04379">
    <property type="entry name" value="myo_inos_iolE"/>
    <property type="match status" value="1"/>
</dbReference>
<dbReference type="Gene3D" id="3.20.20.150">
    <property type="entry name" value="Divalent-metal-dependent TIM barrel enzymes"/>
    <property type="match status" value="1"/>
</dbReference>
<sequence>MDNSVRLGTNPIAWSNDDMRELGGATSLDTCLGEARTAGFEGIELGHKFPRDAYALRPVLARHNMALISGWYSSELLTRSVGDEIANLEPHLSLLDAMGCKVVVWAETSGCIHGNKNASLSSRPVLTDDQWPEFARRLSAVAAHVRSRGLWLVYHHHMGTVVETEAEVDKLMALTSDDVGLLLDTGHLTFAGGDPLSAARRHAARIRHVHCKDIRMSVMQRALDADSSFLDAVVDGVFTVPSDGDVDFVPVLKAVADAGYCGWLVVEAEQDPEKANPFDYACIGFKALAQYAREAGLL</sequence>
<dbReference type="InterPro" id="IPR050312">
    <property type="entry name" value="IolE/XylAMocC-like"/>
</dbReference>
<evidence type="ECO:0000313" key="3">
    <source>
        <dbReference type="Proteomes" id="UP000183685"/>
    </source>
</evidence>
<dbReference type="Pfam" id="PF01261">
    <property type="entry name" value="AP_endonuc_2"/>
    <property type="match status" value="1"/>
</dbReference>
<reference evidence="2 3" key="1">
    <citation type="submission" date="2016-10" db="EMBL/GenBank/DDBJ databases">
        <authorList>
            <person name="de Groot N.N."/>
        </authorList>
    </citation>
    <scope>NUCLEOTIDE SEQUENCE [LARGE SCALE GENOMIC DNA]</scope>
    <source>
        <strain evidence="2 3">CGMCC 1.9109</strain>
    </source>
</reference>
<dbReference type="PANTHER" id="PTHR12110:SF41">
    <property type="entry name" value="INOSOSE DEHYDRATASE"/>
    <property type="match status" value="1"/>
</dbReference>
<keyword evidence="3" id="KW-1185">Reference proteome</keyword>
<dbReference type="EMBL" id="FNAK01000007">
    <property type="protein sequence ID" value="SDE46416.1"/>
    <property type="molecule type" value="Genomic_DNA"/>
</dbReference>
<dbReference type="RefSeq" id="WP_068305231.1">
    <property type="nucleotide sequence ID" value="NZ_FNAK01000007.1"/>
</dbReference>
<organism evidence="2 3">
    <name type="scientific">Kordiimonas lacus</name>
    <dbReference type="NCBI Taxonomy" id="637679"/>
    <lineage>
        <taxon>Bacteria</taxon>
        <taxon>Pseudomonadati</taxon>
        <taxon>Pseudomonadota</taxon>
        <taxon>Alphaproteobacteria</taxon>
        <taxon>Kordiimonadales</taxon>
        <taxon>Kordiimonadaceae</taxon>
        <taxon>Kordiimonas</taxon>
    </lineage>
</organism>
<dbReference type="Proteomes" id="UP000183685">
    <property type="component" value="Unassembled WGS sequence"/>
</dbReference>
<feature type="domain" description="Xylose isomerase-like TIM barrel" evidence="1">
    <location>
        <begin position="34"/>
        <end position="272"/>
    </location>
</feature>
<dbReference type="PANTHER" id="PTHR12110">
    <property type="entry name" value="HYDROXYPYRUVATE ISOMERASE"/>
    <property type="match status" value="1"/>
</dbReference>